<feature type="domain" description="Spore coat protein U/FanG" evidence="2">
    <location>
        <begin position="24"/>
        <end position="158"/>
    </location>
</feature>
<feature type="chain" id="PRO_5046042945" evidence="1">
    <location>
        <begin position="22"/>
        <end position="161"/>
    </location>
</feature>
<keyword evidence="4" id="KW-1185">Reference proteome</keyword>
<dbReference type="SMART" id="SM00972">
    <property type="entry name" value="SCPU"/>
    <property type="match status" value="1"/>
</dbReference>
<dbReference type="Pfam" id="PF05229">
    <property type="entry name" value="SCPU"/>
    <property type="match status" value="1"/>
</dbReference>
<dbReference type="PANTHER" id="PTHR37089">
    <property type="entry name" value="PROTEIN U-RELATED"/>
    <property type="match status" value="1"/>
</dbReference>
<gene>
    <name evidence="3" type="ORF">NKI33_00625</name>
</gene>
<dbReference type="InterPro" id="IPR053167">
    <property type="entry name" value="Spore_coat_component"/>
</dbReference>
<sequence>MWRKTAACLAILAITGGEARATTTTASMAVQMTITASCTINSASTLNFGSSGVIAANVDQTSTVQVQCTNTTPYNVGLDAGTGSGATVAARKMTNGAATITYSLYSDSGRTTVWGNTIGTNAVSATGSGAAQNFTVYGRVPAQSTPAPAVYTDTVTVTVTY</sequence>
<organism evidence="3 4">
    <name type="scientific">Mesorhizobium opportunistum</name>
    <dbReference type="NCBI Taxonomy" id="593909"/>
    <lineage>
        <taxon>Bacteria</taxon>
        <taxon>Pseudomonadati</taxon>
        <taxon>Pseudomonadota</taxon>
        <taxon>Alphaproteobacteria</taxon>
        <taxon>Hyphomicrobiales</taxon>
        <taxon>Phyllobacteriaceae</taxon>
        <taxon>Mesorhizobium</taxon>
    </lineage>
</organism>
<dbReference type="RefSeq" id="WP_013893125.1">
    <property type="nucleotide sequence ID" value="NZ_JAMYMY010000001.1"/>
</dbReference>
<name>A0ABV1Y8I3_9HYPH</name>
<reference evidence="3 4" key="1">
    <citation type="journal article" date="2024" name="Proc. Natl. Acad. Sci. U.S.A.">
        <title>The evolutionary genomics of adaptation to stress in wild rhizobium bacteria.</title>
        <authorList>
            <person name="Kehlet-Delgado H."/>
            <person name="Montoya A.P."/>
            <person name="Jensen K.T."/>
            <person name="Wendlandt C.E."/>
            <person name="Dexheimer C."/>
            <person name="Roberts M."/>
            <person name="Torres Martinez L."/>
            <person name="Friesen M.L."/>
            <person name="Griffitts J.S."/>
            <person name="Porter S.S."/>
        </authorList>
    </citation>
    <scope>NUCLEOTIDE SEQUENCE [LARGE SCALE GENOMIC DNA]</scope>
    <source>
        <strain evidence="3 4">M0729</strain>
    </source>
</reference>
<evidence type="ECO:0000259" key="2">
    <source>
        <dbReference type="Pfam" id="PF05229"/>
    </source>
</evidence>
<proteinExistence type="predicted"/>
<dbReference type="EMBL" id="JAMYPJ010000001">
    <property type="protein sequence ID" value="MER8931473.1"/>
    <property type="molecule type" value="Genomic_DNA"/>
</dbReference>
<accession>A0ABV1Y8I3</accession>
<evidence type="ECO:0000313" key="3">
    <source>
        <dbReference type="EMBL" id="MER8931473.1"/>
    </source>
</evidence>
<dbReference type="Proteomes" id="UP001464387">
    <property type="component" value="Unassembled WGS sequence"/>
</dbReference>
<dbReference type="PANTHER" id="PTHR37089:SF4">
    <property type="entry name" value="EXPORTED PROTEIN"/>
    <property type="match status" value="1"/>
</dbReference>
<dbReference type="InterPro" id="IPR007893">
    <property type="entry name" value="Spore_coat_U/FanG"/>
</dbReference>
<evidence type="ECO:0000313" key="4">
    <source>
        <dbReference type="Proteomes" id="UP001464387"/>
    </source>
</evidence>
<comment type="caution">
    <text evidence="3">The sequence shown here is derived from an EMBL/GenBank/DDBJ whole genome shotgun (WGS) entry which is preliminary data.</text>
</comment>
<evidence type="ECO:0000256" key="1">
    <source>
        <dbReference type="SAM" id="SignalP"/>
    </source>
</evidence>
<feature type="signal peptide" evidence="1">
    <location>
        <begin position="1"/>
        <end position="21"/>
    </location>
</feature>
<keyword evidence="1" id="KW-0732">Signal</keyword>
<protein>
    <submittedName>
        <fullName evidence="3">Spore coat U domain-containing protein</fullName>
    </submittedName>
</protein>